<evidence type="ECO:0000313" key="8">
    <source>
        <dbReference type="Proteomes" id="UP000192050"/>
    </source>
</evidence>
<dbReference type="RefSeq" id="WP_081141723.1">
    <property type="nucleotide sequence ID" value="NZ_CP015363.1"/>
</dbReference>
<dbReference type="EMBL" id="CP015363">
    <property type="protein sequence ID" value="ARD84517.1"/>
    <property type="molecule type" value="Genomic_DNA"/>
</dbReference>
<reference evidence="7 8" key="1">
    <citation type="submission" date="2011-10" db="EMBL/GenBank/DDBJ databases">
        <title>Metabolic and evolutionary patterns in the extreme acidophile Ferroplasma acidiphilum.</title>
        <authorList>
            <person name="Golyshina O.V."/>
            <person name="Kozyavkin S.A."/>
            <person name="Tatusov R.L."/>
            <person name="Slesarev A.I."/>
            <person name="Golyshin P.N."/>
        </authorList>
    </citation>
    <scope>NUCLEOTIDE SEQUENCE [LARGE SCALE GENOMIC DNA]</scope>
    <source>
        <strain evidence="8">Y</strain>
    </source>
</reference>
<dbReference type="InterPro" id="IPR008915">
    <property type="entry name" value="Peptidase_M50"/>
</dbReference>
<feature type="transmembrane region" description="Helical" evidence="5">
    <location>
        <begin position="180"/>
        <end position="202"/>
    </location>
</feature>
<dbReference type="GO" id="GO:0016020">
    <property type="term" value="C:membrane"/>
    <property type="evidence" value="ECO:0007669"/>
    <property type="project" value="UniProtKB-SubCell"/>
</dbReference>
<feature type="transmembrane region" description="Helical" evidence="5">
    <location>
        <begin position="115"/>
        <end position="134"/>
    </location>
</feature>
<keyword evidence="8" id="KW-1185">Reference proteome</keyword>
<keyword evidence="4 5" id="KW-0472">Membrane</keyword>
<evidence type="ECO:0000256" key="2">
    <source>
        <dbReference type="ARBA" id="ARBA00022692"/>
    </source>
</evidence>
<dbReference type="GO" id="GO:0006508">
    <property type="term" value="P:proteolysis"/>
    <property type="evidence" value="ECO:0007669"/>
    <property type="project" value="UniProtKB-KW"/>
</dbReference>
<evidence type="ECO:0000259" key="6">
    <source>
        <dbReference type="Pfam" id="PF02163"/>
    </source>
</evidence>
<dbReference type="AlphaFoldDB" id="A0A1V0N355"/>
<feature type="transmembrane region" description="Helical" evidence="5">
    <location>
        <begin position="69"/>
        <end position="95"/>
    </location>
</feature>
<keyword evidence="7" id="KW-0378">Hydrolase</keyword>
<dbReference type="InterPro" id="IPR052348">
    <property type="entry name" value="Metallopeptidase_M50B"/>
</dbReference>
<sequence>MMYNRNNEGNDIIIAVIVLTIAFTLMINGGLRGVPDIKTLEIEVLIGFSVTVTAFLMHEMAHREVARRLGAVAFFKLWPVGILLALITSVFGFIFAAPGAVQFAGLYDRDSEGKIALAGPGTNIIIGVIAFLAVTFSGITGVASTILIWVAWLNLWFALFNLIPFPPLDGSKVFYWNSKIFAGVFLLAIILNIVDGFLPAILGI</sequence>
<comment type="subcellular location">
    <subcellularLocation>
        <location evidence="1">Membrane</location>
        <topology evidence="1">Multi-pass membrane protein</topology>
    </subcellularLocation>
</comment>
<dbReference type="GO" id="GO:0008237">
    <property type="term" value="F:metallopeptidase activity"/>
    <property type="evidence" value="ECO:0007669"/>
    <property type="project" value="UniProtKB-KW"/>
</dbReference>
<dbReference type="KEGG" id="fai:FAD_0606"/>
<dbReference type="GeneID" id="31676111"/>
<accession>A0A1V0N355</accession>
<feature type="transmembrane region" description="Helical" evidence="5">
    <location>
        <begin position="12"/>
        <end position="31"/>
    </location>
</feature>
<feature type="domain" description="Peptidase M50" evidence="6">
    <location>
        <begin position="143"/>
        <end position="174"/>
    </location>
</feature>
<organism evidence="7 8">
    <name type="scientific">Ferroplasma acidiphilum</name>
    <dbReference type="NCBI Taxonomy" id="74969"/>
    <lineage>
        <taxon>Archaea</taxon>
        <taxon>Methanobacteriati</taxon>
        <taxon>Thermoplasmatota</taxon>
        <taxon>Thermoplasmata</taxon>
        <taxon>Thermoplasmatales</taxon>
        <taxon>Ferroplasmaceae</taxon>
        <taxon>Ferroplasma</taxon>
    </lineage>
</organism>
<evidence type="ECO:0000256" key="5">
    <source>
        <dbReference type="SAM" id="Phobius"/>
    </source>
</evidence>
<dbReference type="OrthoDB" id="86131at2157"/>
<dbReference type="STRING" id="74969.FAD_0606"/>
<feature type="transmembrane region" description="Helical" evidence="5">
    <location>
        <begin position="146"/>
        <end position="168"/>
    </location>
</feature>
<keyword evidence="3 5" id="KW-1133">Transmembrane helix</keyword>
<dbReference type="Proteomes" id="UP000192050">
    <property type="component" value="Chromosome"/>
</dbReference>
<name>A0A1V0N355_9ARCH</name>
<keyword evidence="7" id="KW-0482">Metalloprotease</keyword>
<keyword evidence="2 5" id="KW-0812">Transmembrane</keyword>
<dbReference type="PANTHER" id="PTHR35864:SF1">
    <property type="entry name" value="ZINC METALLOPROTEASE YWHC-RELATED"/>
    <property type="match status" value="1"/>
</dbReference>
<protein>
    <submittedName>
        <fullName evidence="7">S2P/M50-1 group multipass membrane metalloprotease</fullName>
    </submittedName>
</protein>
<dbReference type="Pfam" id="PF02163">
    <property type="entry name" value="Peptidase_M50"/>
    <property type="match status" value="1"/>
</dbReference>
<evidence type="ECO:0000256" key="1">
    <source>
        <dbReference type="ARBA" id="ARBA00004141"/>
    </source>
</evidence>
<evidence type="ECO:0000256" key="3">
    <source>
        <dbReference type="ARBA" id="ARBA00022989"/>
    </source>
</evidence>
<feature type="transmembrane region" description="Helical" evidence="5">
    <location>
        <begin position="37"/>
        <end position="57"/>
    </location>
</feature>
<gene>
    <name evidence="7" type="ORF">FAD_0606</name>
</gene>
<keyword evidence="7" id="KW-0645">Protease</keyword>
<dbReference type="PANTHER" id="PTHR35864">
    <property type="entry name" value="ZINC METALLOPROTEASE MJ0611-RELATED"/>
    <property type="match status" value="1"/>
</dbReference>
<proteinExistence type="predicted"/>
<evidence type="ECO:0000256" key="4">
    <source>
        <dbReference type="ARBA" id="ARBA00023136"/>
    </source>
</evidence>
<evidence type="ECO:0000313" key="7">
    <source>
        <dbReference type="EMBL" id="ARD84517.1"/>
    </source>
</evidence>